<evidence type="ECO:0000256" key="3">
    <source>
        <dbReference type="SAM" id="Phobius"/>
    </source>
</evidence>
<dbReference type="GO" id="GO:0003924">
    <property type="term" value="F:GTPase activity"/>
    <property type="evidence" value="ECO:0007669"/>
    <property type="project" value="InterPro"/>
</dbReference>
<gene>
    <name evidence="4" type="ORF">SAMN05444355_11299</name>
</gene>
<name>A0A1H9P8R3_FLAFI</name>
<dbReference type="CDD" id="cd00882">
    <property type="entry name" value="Ras_like_GTPase"/>
    <property type="match status" value="1"/>
</dbReference>
<protein>
    <submittedName>
        <fullName evidence="4">ADP-ribosylation factor family protein</fullName>
    </submittedName>
</protein>
<feature type="transmembrane region" description="Helical" evidence="3">
    <location>
        <begin position="9"/>
        <end position="26"/>
    </location>
</feature>
<evidence type="ECO:0000313" key="4">
    <source>
        <dbReference type="EMBL" id="SER44598.1"/>
    </source>
</evidence>
<evidence type="ECO:0000256" key="2">
    <source>
        <dbReference type="ARBA" id="ARBA00023134"/>
    </source>
</evidence>
<keyword evidence="3" id="KW-0812">Transmembrane</keyword>
<keyword evidence="3" id="KW-1133">Transmembrane helix</keyword>
<dbReference type="SUPFAM" id="SSF52540">
    <property type="entry name" value="P-loop containing nucleoside triphosphate hydrolases"/>
    <property type="match status" value="1"/>
</dbReference>
<dbReference type="Proteomes" id="UP000183658">
    <property type="component" value="Unassembled WGS sequence"/>
</dbReference>
<dbReference type="GO" id="GO:0005525">
    <property type="term" value="F:GTP binding"/>
    <property type="evidence" value="ECO:0007669"/>
    <property type="project" value="UniProtKB-KW"/>
</dbReference>
<sequence length="229" mass="24967">MNIKKVGKILGGIAIGVGAVIALPVAGPVGAVSLVGALIGGGIGGVTGVVVDFFGKDSKANKLGIIGMQASGKTTFLNNLRGLEAVLNPTSRENFESFKFELSNGKTIYIDKGNDIGGAKNYMVEYRQIIEKNDIVLYFFNVSEYLTSIDYKRECNSRLDHINGNIKNKKSAIIASHSDLSQHSKNKLIEEILNQVRDKKYSNLFNNAFFVVNLTKRNEVSDLMDKIFG</sequence>
<feature type="transmembrane region" description="Helical" evidence="3">
    <location>
        <begin position="32"/>
        <end position="54"/>
    </location>
</feature>
<accession>A0A1H9P8R3</accession>
<dbReference type="EMBL" id="FOFZ01000012">
    <property type="protein sequence ID" value="SER44598.1"/>
    <property type="molecule type" value="Genomic_DNA"/>
</dbReference>
<dbReference type="InterPro" id="IPR006689">
    <property type="entry name" value="Small_GTPase_ARF/SAR"/>
</dbReference>
<evidence type="ECO:0000256" key="1">
    <source>
        <dbReference type="ARBA" id="ARBA00022741"/>
    </source>
</evidence>
<keyword evidence="1" id="KW-0547">Nucleotide-binding</keyword>
<dbReference type="AlphaFoldDB" id="A0A1H9P8R3"/>
<keyword evidence="2" id="KW-0342">GTP-binding</keyword>
<dbReference type="InterPro" id="IPR027417">
    <property type="entry name" value="P-loop_NTPase"/>
</dbReference>
<dbReference type="RefSeq" id="WP_074724152.1">
    <property type="nucleotide sequence ID" value="NZ_CBCRVS010000013.1"/>
</dbReference>
<keyword evidence="3" id="KW-0472">Membrane</keyword>
<dbReference type="OrthoDB" id="1448889at2"/>
<organism evidence="4 5">
    <name type="scientific">Flavobacterium frigoris</name>
    <dbReference type="NCBI Taxonomy" id="229204"/>
    <lineage>
        <taxon>Bacteria</taxon>
        <taxon>Pseudomonadati</taxon>
        <taxon>Bacteroidota</taxon>
        <taxon>Flavobacteriia</taxon>
        <taxon>Flavobacteriales</taxon>
        <taxon>Flavobacteriaceae</taxon>
        <taxon>Flavobacterium</taxon>
    </lineage>
</organism>
<reference evidence="5" key="1">
    <citation type="submission" date="2016-10" db="EMBL/GenBank/DDBJ databases">
        <authorList>
            <person name="Varghese N."/>
            <person name="Submissions S."/>
        </authorList>
    </citation>
    <scope>NUCLEOTIDE SEQUENCE [LARGE SCALE GENOMIC DNA]</scope>
    <source>
        <strain evidence="5">DSM 15719</strain>
    </source>
</reference>
<evidence type="ECO:0000313" key="5">
    <source>
        <dbReference type="Proteomes" id="UP000183658"/>
    </source>
</evidence>
<proteinExistence type="predicted"/>
<keyword evidence="5" id="KW-1185">Reference proteome</keyword>
<dbReference type="Gene3D" id="3.40.50.300">
    <property type="entry name" value="P-loop containing nucleotide triphosphate hydrolases"/>
    <property type="match status" value="1"/>
</dbReference>
<dbReference type="Pfam" id="PF00025">
    <property type="entry name" value="Arf"/>
    <property type="match status" value="1"/>
</dbReference>